<gene>
    <name evidence="1" type="ORF">RFN28_01100</name>
</gene>
<evidence type="ECO:0000313" key="1">
    <source>
        <dbReference type="EMBL" id="MDX8477067.1"/>
    </source>
</evidence>
<keyword evidence="2" id="KW-1185">Reference proteome</keyword>
<accession>A0ABU4XTX1</accession>
<comment type="caution">
    <text evidence="1">The sequence shown here is derived from an EMBL/GenBank/DDBJ whole genome shotgun (WGS) entry which is preliminary data.</text>
</comment>
<protein>
    <submittedName>
        <fullName evidence="1">Uncharacterized protein</fullName>
    </submittedName>
</protein>
<evidence type="ECO:0000313" key="2">
    <source>
        <dbReference type="Proteomes" id="UP001287059"/>
    </source>
</evidence>
<dbReference type="Proteomes" id="UP001287059">
    <property type="component" value="Unassembled WGS sequence"/>
</dbReference>
<reference evidence="1 2" key="1">
    <citation type="submission" date="2023-08" db="EMBL/GenBank/DDBJ databases">
        <title>Implementing the SeqCode for naming new Mesorhizobium species isolated from Vachellia karroo root nodules.</title>
        <authorList>
            <person name="Van Lill M."/>
        </authorList>
    </citation>
    <scope>NUCLEOTIDE SEQUENCE [LARGE SCALE GENOMIC DNA]</scope>
    <source>
        <strain evidence="1 2">VK24D</strain>
    </source>
</reference>
<proteinExistence type="predicted"/>
<name>A0ABU4XTX1_9HYPH</name>
<dbReference type="RefSeq" id="WP_320285508.1">
    <property type="nucleotide sequence ID" value="NZ_JAVIIW010000001.1"/>
</dbReference>
<organism evidence="1 2">
    <name type="scientific">Mesorhizobium album</name>
    <dbReference type="NCBI Taxonomy" id="3072314"/>
    <lineage>
        <taxon>Bacteria</taxon>
        <taxon>Pseudomonadati</taxon>
        <taxon>Pseudomonadota</taxon>
        <taxon>Alphaproteobacteria</taxon>
        <taxon>Hyphomicrobiales</taxon>
        <taxon>Phyllobacteriaceae</taxon>
        <taxon>Mesorhizobium</taxon>
    </lineage>
</organism>
<sequence>MSARHSIEPISVSFKRGDAAAHHTYMKRRNTISRAMDRIRDPMDHWHKSQRSEKLIGATPCATHTLDWSSQVKTAGHPRNISHATAQ</sequence>
<dbReference type="EMBL" id="JAVIIW010000001">
    <property type="protein sequence ID" value="MDX8477067.1"/>
    <property type="molecule type" value="Genomic_DNA"/>
</dbReference>